<dbReference type="Proteomes" id="UP000256478">
    <property type="component" value="Unassembled WGS sequence"/>
</dbReference>
<dbReference type="GO" id="GO:0005886">
    <property type="term" value="C:plasma membrane"/>
    <property type="evidence" value="ECO:0007669"/>
    <property type="project" value="TreeGrafter"/>
</dbReference>
<feature type="transmembrane region" description="Helical" evidence="2">
    <location>
        <begin position="329"/>
        <end position="348"/>
    </location>
</feature>
<dbReference type="AlphaFoldDB" id="A0A3E0TNX4"/>
<protein>
    <submittedName>
        <fullName evidence="3">AcrB/AcrD/AcrF family protein</fullName>
    </submittedName>
</protein>
<dbReference type="InterPro" id="IPR027463">
    <property type="entry name" value="AcrB_DN_DC_subdom"/>
</dbReference>
<name>A0A3E0TNX4_9GAMM</name>
<feature type="transmembrane region" description="Helical" evidence="2">
    <location>
        <begin position="384"/>
        <end position="404"/>
    </location>
</feature>
<evidence type="ECO:0000256" key="2">
    <source>
        <dbReference type="SAM" id="Phobius"/>
    </source>
</evidence>
<feature type="transmembrane region" description="Helical" evidence="2">
    <location>
        <begin position="536"/>
        <end position="553"/>
    </location>
</feature>
<dbReference type="Pfam" id="PF00873">
    <property type="entry name" value="ACR_tran"/>
    <property type="match status" value="1"/>
</dbReference>
<dbReference type="SUPFAM" id="SSF82693">
    <property type="entry name" value="Multidrug efflux transporter AcrB pore domain, PN1, PN2, PC1 and PC2 subdomains"/>
    <property type="match status" value="2"/>
</dbReference>
<feature type="transmembrane region" description="Helical" evidence="2">
    <location>
        <begin position="353"/>
        <end position="372"/>
    </location>
</feature>
<organism evidence="3 4">
    <name type="scientific">Thalassotalea euphylliae</name>
    <dbReference type="NCBI Taxonomy" id="1655234"/>
    <lineage>
        <taxon>Bacteria</taxon>
        <taxon>Pseudomonadati</taxon>
        <taxon>Pseudomonadota</taxon>
        <taxon>Gammaproteobacteria</taxon>
        <taxon>Alteromonadales</taxon>
        <taxon>Colwelliaceae</taxon>
        <taxon>Thalassotalea</taxon>
    </lineage>
</organism>
<dbReference type="Gene3D" id="3.30.70.1320">
    <property type="entry name" value="Multidrug efflux transporter AcrB pore domain like"/>
    <property type="match status" value="1"/>
</dbReference>
<dbReference type="RefSeq" id="WP_116007345.1">
    <property type="nucleotide sequence ID" value="NZ_QUOU01000001.1"/>
</dbReference>
<dbReference type="InterPro" id="IPR001036">
    <property type="entry name" value="Acrflvin-R"/>
</dbReference>
<evidence type="ECO:0000313" key="3">
    <source>
        <dbReference type="EMBL" id="REL26224.1"/>
    </source>
</evidence>
<feature type="transmembrane region" description="Helical" evidence="2">
    <location>
        <begin position="425"/>
        <end position="447"/>
    </location>
</feature>
<comment type="caution">
    <text evidence="3">The sequence shown here is derived from an EMBL/GenBank/DDBJ whole genome shotgun (WGS) entry which is preliminary data.</text>
</comment>
<reference evidence="3 4" key="1">
    <citation type="submission" date="2018-08" db="EMBL/GenBank/DDBJ databases">
        <title>Thalassotalea euphylliae genome.</title>
        <authorList>
            <person name="Summers S."/>
            <person name="Rice S.A."/>
            <person name="Freckelton M.L."/>
            <person name="Nedved B.T."/>
            <person name="Hadfield M.G."/>
        </authorList>
    </citation>
    <scope>NUCLEOTIDE SEQUENCE [LARGE SCALE GENOMIC DNA]</scope>
    <source>
        <strain evidence="3 4">H1</strain>
    </source>
</reference>
<keyword evidence="2" id="KW-0812">Transmembrane</keyword>
<proteinExistence type="predicted"/>
<dbReference type="Gene3D" id="1.20.1640.10">
    <property type="entry name" value="Multidrug efflux transporter AcrB transmembrane domain"/>
    <property type="match status" value="2"/>
</dbReference>
<dbReference type="PANTHER" id="PTHR32063:SF33">
    <property type="entry name" value="RND SUPERFAMILY EFFLUX PUMP PERMEASE COMPONENT"/>
    <property type="match status" value="1"/>
</dbReference>
<dbReference type="PANTHER" id="PTHR32063">
    <property type="match status" value="1"/>
</dbReference>
<feature type="compositionally biased region" description="Polar residues" evidence="1">
    <location>
        <begin position="1035"/>
        <end position="1052"/>
    </location>
</feature>
<feature type="transmembrane region" description="Helical" evidence="2">
    <location>
        <begin position="920"/>
        <end position="945"/>
    </location>
</feature>
<dbReference type="GO" id="GO:0042910">
    <property type="term" value="F:xenobiotic transmembrane transporter activity"/>
    <property type="evidence" value="ECO:0007669"/>
    <property type="project" value="TreeGrafter"/>
</dbReference>
<dbReference type="Gene3D" id="3.30.70.1440">
    <property type="entry name" value="Multidrug efflux transporter AcrB pore domain"/>
    <property type="match status" value="1"/>
</dbReference>
<feature type="transmembrane region" description="Helical" evidence="2">
    <location>
        <begin position="997"/>
        <end position="1022"/>
    </location>
</feature>
<keyword evidence="2" id="KW-1133">Transmembrane helix</keyword>
<feature type="transmembrane region" description="Helical" evidence="2">
    <location>
        <begin position="12"/>
        <end position="33"/>
    </location>
</feature>
<gene>
    <name evidence="3" type="ORF">DXX93_06245</name>
</gene>
<feature type="transmembrane region" description="Helical" evidence="2">
    <location>
        <begin position="871"/>
        <end position="887"/>
    </location>
</feature>
<dbReference type="SUPFAM" id="SSF82714">
    <property type="entry name" value="Multidrug efflux transporter AcrB TolC docking domain, DN and DC subdomains"/>
    <property type="match status" value="2"/>
</dbReference>
<sequence>MNAITKWFLDNPVAANLLMVFILIAGYLSFAGLRVESSPQPPPSQLVIEVSYPGGTAQQVDESITQRIEDAISGIAGIKSVTSASYAGFASVRVKKNTGVELSQLLEQVRNQVNAIVGFPDRAEQPKIYTDEFGNLASFVMIYGGENDATRQQVATLVANHLKKHPAISQVTNLGKRRKQLVIEPDADALKQYGLSYQDVANIIHQWSLNYRSGELDTQAGSITLKADNYSDTLPALAQIPLLPSDTGIVRLADIAEIKRDYEKTDSLVRYTGKAAIALMISTSQKDNLLTVSTATQSVLADLQGQLPMGVHTAVMADMAPYINEQLDLLGSNAWQGLLIVIVLLAIFLELRLALWVAMGIPIALAGAVYLMGLPAFDYSINDITLFGMILVLGILVDDAVVVGESIHQARSQIADPKQAAYQGVKAVSVATSFGVLTTIAAFSPMLWIENELAQVLAGFSAVVIFALIFSLIESKFILPTHLVLANNNSTFNHKYLNQLNQLLQAVRGKCTAGLTWFAEHCYQPSLTLALAYKRTCLAVFILLVLGAYGAMFKGTIRTVFFPEIPGRYATLVVEMDQDAAKALTQAHMQKIEQAITATNKALKQQYRTNNPVIEQYLVAMDGNEQLEATIALSNEALANVPSDELISSWQQHLGVLEGSYAQKFTFAEAPAGGTYLTVSAPSRDLARHVASKLKQSLAKLPGVNDITDDAQLGQQQLQVTLNQRGINLGLNQRQLAQLVGGAYGHIELHRLLDGGEEAMVLLRLPAQSRQTLQQLKNTQVLVDDQQYVTLSDIAEFSVSREPEVLHRKNRNQVVSVYWRQDKSIASPQQIWQQLQSSTVATLEAQYAGVSISAAGEFEEILEVQTGFKKAMLLTLLLIYVLLAIPLKSYWQPFIIMSVIPFGFAGAIYGHGLMGLSVSLLSMFGMMAMTGVVINDSLVLITRFNQLHRSGMAMKAALITAGKSRIRAIFLTTVTTVCGLLPLLSETSEQAQYLKPAAVSLVFGELFATPITLILIPVLLSFSKNKQPDSEKAAITTSSPSTRQNNHEVTAS</sequence>
<feature type="transmembrane region" description="Helical" evidence="2">
    <location>
        <begin position="894"/>
        <end position="914"/>
    </location>
</feature>
<feature type="transmembrane region" description="Helical" evidence="2">
    <location>
        <begin position="966"/>
        <end position="985"/>
    </location>
</feature>
<dbReference type="OrthoDB" id="5287122at2"/>
<accession>A0A3E0TNX4</accession>
<dbReference type="Gene3D" id="3.30.70.1430">
    <property type="entry name" value="Multidrug efflux transporter AcrB pore domain"/>
    <property type="match status" value="2"/>
</dbReference>
<evidence type="ECO:0000256" key="1">
    <source>
        <dbReference type="SAM" id="MobiDB-lite"/>
    </source>
</evidence>
<keyword evidence="2" id="KW-0472">Membrane</keyword>
<dbReference type="EMBL" id="QUOU01000001">
    <property type="protein sequence ID" value="REL26224.1"/>
    <property type="molecule type" value="Genomic_DNA"/>
</dbReference>
<dbReference type="Gene3D" id="3.30.2090.10">
    <property type="entry name" value="Multidrug efflux transporter AcrB TolC docking domain, DN and DC subdomains"/>
    <property type="match status" value="2"/>
</dbReference>
<evidence type="ECO:0000313" key="4">
    <source>
        <dbReference type="Proteomes" id="UP000256478"/>
    </source>
</evidence>
<feature type="region of interest" description="Disordered" evidence="1">
    <location>
        <begin position="1029"/>
        <end position="1052"/>
    </location>
</feature>
<dbReference type="SUPFAM" id="SSF82866">
    <property type="entry name" value="Multidrug efflux transporter AcrB transmembrane domain"/>
    <property type="match status" value="2"/>
</dbReference>
<dbReference type="PRINTS" id="PR00702">
    <property type="entry name" value="ACRIFLAVINRP"/>
</dbReference>